<name>A0A645BAC3_9ZZZZ</name>
<protein>
    <submittedName>
        <fullName evidence="1">Uncharacterized protein</fullName>
    </submittedName>
</protein>
<reference evidence="1" key="1">
    <citation type="submission" date="2019-08" db="EMBL/GenBank/DDBJ databases">
        <authorList>
            <person name="Kucharzyk K."/>
            <person name="Murdoch R.W."/>
            <person name="Higgins S."/>
            <person name="Loffler F."/>
        </authorList>
    </citation>
    <scope>NUCLEOTIDE SEQUENCE</scope>
</reference>
<dbReference type="EMBL" id="VSSQ01018818">
    <property type="protein sequence ID" value="MPM62347.1"/>
    <property type="molecule type" value="Genomic_DNA"/>
</dbReference>
<accession>A0A645BAC3</accession>
<dbReference type="AlphaFoldDB" id="A0A645BAC3"/>
<proteinExistence type="predicted"/>
<sequence>MGVAVGKGREQQAIGTIELFEGSITIGKRTVLPDIRDGGPLKGQSPVSDHVLLVILCQDGCMAEYHGFGFIVHCFFQSTNCCFLTSTKPLSLILSSGETGRLSTAKFMISSLA</sequence>
<comment type="caution">
    <text evidence="1">The sequence shown here is derived from an EMBL/GenBank/DDBJ whole genome shotgun (WGS) entry which is preliminary data.</text>
</comment>
<evidence type="ECO:0000313" key="1">
    <source>
        <dbReference type="EMBL" id="MPM62347.1"/>
    </source>
</evidence>
<gene>
    <name evidence="1" type="ORF">SDC9_109213</name>
</gene>
<organism evidence="1">
    <name type="scientific">bioreactor metagenome</name>
    <dbReference type="NCBI Taxonomy" id="1076179"/>
    <lineage>
        <taxon>unclassified sequences</taxon>
        <taxon>metagenomes</taxon>
        <taxon>ecological metagenomes</taxon>
    </lineage>
</organism>